<reference evidence="1 2" key="1">
    <citation type="submission" date="2010-04" db="EMBL/GenBank/DDBJ databases">
        <title>The Genome Sequence of Escherichia coli TA447.</title>
        <authorList>
            <consortium name="The Broad Institute Genome Sequencing Platform"/>
            <consortium name="The Broad Institute Genome Sequencing Center for Infectious Disease"/>
            <person name="Feldgarden M."/>
            <person name="Gordon D.M."/>
            <person name="Johnson J.R."/>
            <person name="Johnston B.D."/>
            <person name="Young S."/>
            <person name="Zeng Q."/>
            <person name="Koehrsen M."/>
            <person name="Alvarado L."/>
            <person name="Berlin A.M."/>
            <person name="Borenstein D."/>
            <person name="Chapman S.B."/>
            <person name="Chen Z."/>
            <person name="Engels R."/>
            <person name="Freedman E."/>
            <person name="Gellesch M."/>
            <person name="Goldberg J."/>
            <person name="Griggs A."/>
            <person name="Gujja S."/>
            <person name="Heilman E.R."/>
            <person name="Heiman D.I."/>
            <person name="Hepburn T.A."/>
            <person name="Howarth C."/>
            <person name="Jen D."/>
            <person name="Larson L."/>
            <person name="Mehta T."/>
            <person name="Park D."/>
            <person name="Pearson M."/>
            <person name="Richards J."/>
            <person name="Roberts A."/>
            <person name="Saif S."/>
            <person name="Shea T.D."/>
            <person name="Shenoy N."/>
            <person name="Sisk P."/>
            <person name="Stolte C."/>
            <person name="Sykes S.N."/>
            <person name="Walk T."/>
            <person name="White J."/>
            <person name="Yandava C."/>
            <person name="Haas B."/>
            <person name="Henn M.R."/>
            <person name="Nusbaum C."/>
            <person name="Birren B."/>
        </authorList>
    </citation>
    <scope>NUCLEOTIDE SEQUENCE [LARGE SCALE GENOMIC DNA]</scope>
    <source>
        <strain evidence="1 2">TA447</strain>
    </source>
</reference>
<protein>
    <submittedName>
        <fullName evidence="1">Uncharacterized protein</fullName>
    </submittedName>
</protein>
<dbReference type="Proteomes" id="UP000193942">
    <property type="component" value="Unassembled WGS sequence"/>
</dbReference>
<comment type="caution">
    <text evidence="1">The sequence shown here is derived from an EMBL/GenBank/DDBJ whole genome shotgun (WGS) entry which is preliminary data.</text>
</comment>
<gene>
    <name evidence="1" type="ORF">ECXG_00263</name>
</gene>
<evidence type="ECO:0000313" key="1">
    <source>
        <dbReference type="EMBL" id="OSK93430.1"/>
    </source>
</evidence>
<sequence>MVMFIYIVSFIDKIEIIKINNELAEASTVISYSLVDLCKTDQYYR</sequence>
<name>A0A1X3IZ41_ECOLX</name>
<organism evidence="1 2">
    <name type="scientific">Escherichia coli TA447</name>
    <dbReference type="NCBI Taxonomy" id="656447"/>
    <lineage>
        <taxon>Bacteria</taxon>
        <taxon>Pseudomonadati</taxon>
        <taxon>Pseudomonadota</taxon>
        <taxon>Gammaproteobacteria</taxon>
        <taxon>Enterobacterales</taxon>
        <taxon>Enterobacteriaceae</taxon>
        <taxon>Escherichia</taxon>
    </lineage>
</organism>
<accession>A0A1X3IZ41</accession>
<dbReference type="AlphaFoldDB" id="A0A1X3IZ41"/>
<proteinExistence type="predicted"/>
<evidence type="ECO:0000313" key="2">
    <source>
        <dbReference type="Proteomes" id="UP000193942"/>
    </source>
</evidence>
<dbReference type="EMBL" id="ADIZ01000027">
    <property type="protein sequence ID" value="OSK93430.1"/>
    <property type="molecule type" value="Genomic_DNA"/>
</dbReference>